<protein>
    <submittedName>
        <fullName evidence="1">DUF1579 domain-containing protein</fullName>
    </submittedName>
</protein>
<dbReference type="Proteomes" id="UP000613768">
    <property type="component" value="Unassembled WGS sequence"/>
</dbReference>
<organism evidence="1 2">
    <name type="scientific">Pseudomarimonas arenosa</name>
    <dbReference type="NCBI Taxonomy" id="2774145"/>
    <lineage>
        <taxon>Bacteria</taxon>
        <taxon>Pseudomonadati</taxon>
        <taxon>Pseudomonadota</taxon>
        <taxon>Gammaproteobacteria</taxon>
        <taxon>Lysobacterales</taxon>
        <taxon>Lysobacteraceae</taxon>
        <taxon>Pseudomarimonas</taxon>
    </lineage>
</organism>
<keyword evidence="2" id="KW-1185">Reference proteome</keyword>
<comment type="caution">
    <text evidence="1">The sequence shown here is derived from an EMBL/GenBank/DDBJ whole genome shotgun (WGS) entry which is preliminary data.</text>
</comment>
<evidence type="ECO:0000313" key="1">
    <source>
        <dbReference type="EMBL" id="MBD8525146.1"/>
    </source>
</evidence>
<reference evidence="1 2" key="1">
    <citation type="submission" date="2020-09" db="EMBL/GenBank/DDBJ databases">
        <title>Pseudoxanthomonas sp. CAU 1598 isolated from sand of Yaerae Beach.</title>
        <authorList>
            <person name="Kim W."/>
        </authorList>
    </citation>
    <scope>NUCLEOTIDE SEQUENCE [LARGE SCALE GENOMIC DNA]</scope>
    <source>
        <strain evidence="1 2">CAU 1598</strain>
    </source>
</reference>
<gene>
    <name evidence="1" type="ORF">IFO71_05265</name>
</gene>
<name>A0AAW3ZL43_9GAMM</name>
<sequence length="162" mass="18344">MLLTLDPAAPGDFDFIIGDWRVKHRSLKQRFSGCDDWLEFDGLSSTRKILGGFGNLEDNVLHFPDGAFRAVAMRSFCAKTGSWSIWWLDGRNPTQLDTPVVGRFANGVGVFLADDQIDGQAIKVRFTWSALPGQNPRWEQAFSNDAGASWETNWYMEFQPHR</sequence>
<accession>A0AAW3ZL43</accession>
<proteinExistence type="predicted"/>
<dbReference type="RefSeq" id="WP_192028495.1">
    <property type="nucleotide sequence ID" value="NZ_JACYTR010000007.1"/>
</dbReference>
<dbReference type="AlphaFoldDB" id="A0AAW3ZL43"/>
<evidence type="ECO:0000313" key="2">
    <source>
        <dbReference type="Proteomes" id="UP000613768"/>
    </source>
</evidence>
<dbReference type="EMBL" id="JACYTR010000007">
    <property type="protein sequence ID" value="MBD8525146.1"/>
    <property type="molecule type" value="Genomic_DNA"/>
</dbReference>